<dbReference type="PANTHER" id="PTHR45852:SF1">
    <property type="entry name" value="SERINE_THREONINE-PROTEIN KINASE RIO2"/>
    <property type="match status" value="1"/>
</dbReference>
<comment type="cofactor">
    <cofactor evidence="1">
        <name>Mg(2+)</name>
        <dbReference type="ChEBI" id="CHEBI:18420"/>
    </cofactor>
</comment>
<dbReference type="Pfam" id="PF01163">
    <property type="entry name" value="RIO1"/>
    <property type="match status" value="1"/>
</dbReference>
<evidence type="ECO:0000256" key="14">
    <source>
        <dbReference type="ARBA" id="ARBA00068837"/>
    </source>
</evidence>
<dbReference type="Pfam" id="PF09202">
    <property type="entry name" value="Rio2_N"/>
    <property type="match status" value="1"/>
</dbReference>
<dbReference type="GO" id="GO:0005829">
    <property type="term" value="C:cytosol"/>
    <property type="evidence" value="ECO:0007669"/>
    <property type="project" value="TreeGrafter"/>
</dbReference>
<dbReference type="InterPro" id="IPR015285">
    <property type="entry name" value="RIO2_wHTH_N"/>
</dbReference>
<dbReference type="Gene3D" id="1.10.10.10">
    <property type="entry name" value="Winged helix-like DNA-binding domain superfamily/Winged helix DNA-binding domain"/>
    <property type="match status" value="1"/>
</dbReference>
<protein>
    <recommendedName>
        <fullName evidence="13">Serine/threonine-protein kinase RIO2</fullName>
        <ecNumber evidence="3">2.7.11.1</ecNumber>
    </recommendedName>
    <alternativeName>
        <fullName evidence="14">Serine/threonine-protein kinase rio2</fullName>
    </alternativeName>
</protein>
<name>A0A9N8KCI3_9PEZI</name>
<dbReference type="InterPro" id="IPR030484">
    <property type="entry name" value="Rio2"/>
</dbReference>
<evidence type="ECO:0000256" key="2">
    <source>
        <dbReference type="ARBA" id="ARBA00009196"/>
    </source>
</evidence>
<dbReference type="GO" id="GO:0030688">
    <property type="term" value="C:preribosome, small subunit precursor"/>
    <property type="evidence" value="ECO:0007669"/>
    <property type="project" value="TreeGrafter"/>
</dbReference>
<dbReference type="InterPro" id="IPR018934">
    <property type="entry name" value="RIO_dom"/>
</dbReference>
<dbReference type="GO" id="GO:0030490">
    <property type="term" value="P:maturation of SSU-rRNA"/>
    <property type="evidence" value="ECO:0007669"/>
    <property type="project" value="TreeGrafter"/>
</dbReference>
<dbReference type="AlphaFoldDB" id="A0A9N8KCI3"/>
<evidence type="ECO:0000256" key="4">
    <source>
        <dbReference type="ARBA" id="ARBA00022527"/>
    </source>
</evidence>
<evidence type="ECO:0000256" key="5">
    <source>
        <dbReference type="ARBA" id="ARBA00022679"/>
    </source>
</evidence>
<dbReference type="FunFam" id="3.30.200.20:FF:000052">
    <property type="entry name" value="Serine/threonine-protein kinase RIO2"/>
    <property type="match status" value="1"/>
</dbReference>
<keyword evidence="6" id="KW-0479">Metal-binding</keyword>
<proteinExistence type="inferred from homology"/>
<feature type="compositionally biased region" description="Acidic residues" evidence="15">
    <location>
        <begin position="335"/>
        <end position="346"/>
    </location>
</feature>
<feature type="compositionally biased region" description="Acidic residues" evidence="15">
    <location>
        <begin position="354"/>
        <end position="371"/>
    </location>
</feature>
<dbReference type="Gene3D" id="3.30.200.20">
    <property type="entry name" value="Phosphorylase Kinase, domain 1"/>
    <property type="match status" value="1"/>
</dbReference>
<gene>
    <name evidence="17" type="ORF">AWRI4620_LOCUS3474</name>
</gene>
<feature type="region of interest" description="Disordered" evidence="15">
    <location>
        <begin position="332"/>
        <end position="416"/>
    </location>
</feature>
<keyword evidence="9" id="KW-0067">ATP-binding</keyword>
<dbReference type="SUPFAM" id="SSF46785">
    <property type="entry name" value="Winged helix' DNA-binding domain"/>
    <property type="match status" value="1"/>
</dbReference>
<evidence type="ECO:0000256" key="9">
    <source>
        <dbReference type="ARBA" id="ARBA00022840"/>
    </source>
</evidence>
<dbReference type="InterPro" id="IPR036390">
    <property type="entry name" value="WH_DNA-bd_sf"/>
</dbReference>
<dbReference type="FunFam" id="1.10.10.10:FF:000053">
    <property type="entry name" value="Serine/threonine-protein kinase RIO2"/>
    <property type="match status" value="1"/>
</dbReference>
<evidence type="ECO:0000256" key="8">
    <source>
        <dbReference type="ARBA" id="ARBA00022777"/>
    </source>
</evidence>
<comment type="catalytic activity">
    <reaction evidence="12">
        <text>L-seryl-[protein] + ATP = O-phospho-L-seryl-[protein] + ADP + H(+)</text>
        <dbReference type="Rhea" id="RHEA:17989"/>
        <dbReference type="Rhea" id="RHEA-COMP:9863"/>
        <dbReference type="Rhea" id="RHEA-COMP:11604"/>
        <dbReference type="ChEBI" id="CHEBI:15378"/>
        <dbReference type="ChEBI" id="CHEBI:29999"/>
        <dbReference type="ChEBI" id="CHEBI:30616"/>
        <dbReference type="ChEBI" id="CHEBI:83421"/>
        <dbReference type="ChEBI" id="CHEBI:456216"/>
        <dbReference type="EC" id="2.7.11.1"/>
    </reaction>
</comment>
<feature type="compositionally biased region" description="Polar residues" evidence="15">
    <location>
        <begin position="437"/>
        <end position="446"/>
    </location>
</feature>
<accession>A0A9N8KCI3</accession>
<feature type="region of interest" description="Disordered" evidence="15">
    <location>
        <begin position="437"/>
        <end position="459"/>
    </location>
</feature>
<dbReference type="PROSITE" id="PS01245">
    <property type="entry name" value="RIO1"/>
    <property type="match status" value="1"/>
</dbReference>
<keyword evidence="4" id="KW-0723">Serine/threonine-protein kinase</keyword>
<evidence type="ECO:0000256" key="12">
    <source>
        <dbReference type="ARBA" id="ARBA00048679"/>
    </source>
</evidence>
<evidence type="ECO:0000256" key="10">
    <source>
        <dbReference type="ARBA" id="ARBA00022842"/>
    </source>
</evidence>
<dbReference type="SMART" id="SM00090">
    <property type="entry name" value="RIO"/>
    <property type="match status" value="1"/>
</dbReference>
<comment type="catalytic activity">
    <reaction evidence="11">
        <text>L-threonyl-[protein] + ATP = O-phospho-L-threonyl-[protein] + ADP + H(+)</text>
        <dbReference type="Rhea" id="RHEA:46608"/>
        <dbReference type="Rhea" id="RHEA-COMP:11060"/>
        <dbReference type="Rhea" id="RHEA-COMP:11605"/>
        <dbReference type="ChEBI" id="CHEBI:15378"/>
        <dbReference type="ChEBI" id="CHEBI:30013"/>
        <dbReference type="ChEBI" id="CHEBI:30616"/>
        <dbReference type="ChEBI" id="CHEBI:61977"/>
        <dbReference type="ChEBI" id="CHEBI:456216"/>
        <dbReference type="EC" id="2.7.11.1"/>
    </reaction>
</comment>
<dbReference type="InterPro" id="IPR036388">
    <property type="entry name" value="WH-like_DNA-bd_sf"/>
</dbReference>
<keyword evidence="10" id="KW-0460">Magnesium</keyword>
<dbReference type="InterPro" id="IPR000687">
    <property type="entry name" value="RIO_kinase"/>
</dbReference>
<feature type="compositionally biased region" description="Basic residues" evidence="15">
    <location>
        <begin position="449"/>
        <end position="459"/>
    </location>
</feature>
<evidence type="ECO:0000256" key="6">
    <source>
        <dbReference type="ARBA" id="ARBA00022723"/>
    </source>
</evidence>
<keyword evidence="7" id="KW-0547">Nucleotide-binding</keyword>
<dbReference type="SUPFAM" id="SSF56112">
    <property type="entry name" value="Protein kinase-like (PK-like)"/>
    <property type="match status" value="1"/>
</dbReference>
<evidence type="ECO:0000256" key="15">
    <source>
        <dbReference type="SAM" id="MobiDB-lite"/>
    </source>
</evidence>
<evidence type="ECO:0000313" key="18">
    <source>
        <dbReference type="Proteomes" id="UP000745764"/>
    </source>
</evidence>
<dbReference type="PANTHER" id="PTHR45852">
    <property type="entry name" value="SER/THR-PROTEIN KINASE RIO2"/>
    <property type="match status" value="1"/>
</dbReference>
<reference evidence="17" key="1">
    <citation type="submission" date="2020-06" db="EMBL/GenBank/DDBJ databases">
        <authorList>
            <person name="Onetto C."/>
        </authorList>
    </citation>
    <scope>NUCLEOTIDE SEQUENCE</scope>
</reference>
<dbReference type="GO" id="GO:0046872">
    <property type="term" value="F:metal ion binding"/>
    <property type="evidence" value="ECO:0007669"/>
    <property type="project" value="UniProtKB-KW"/>
</dbReference>
<keyword evidence="8" id="KW-0418">Kinase</keyword>
<evidence type="ECO:0000256" key="7">
    <source>
        <dbReference type="ARBA" id="ARBA00022741"/>
    </source>
</evidence>
<evidence type="ECO:0000259" key="16">
    <source>
        <dbReference type="SMART" id="SM00090"/>
    </source>
</evidence>
<evidence type="ECO:0000313" key="17">
    <source>
        <dbReference type="EMBL" id="CAD0109219.1"/>
    </source>
</evidence>
<dbReference type="OrthoDB" id="10258631at2759"/>
<dbReference type="Gene3D" id="1.10.510.10">
    <property type="entry name" value="Transferase(Phosphotransferase) domain 1"/>
    <property type="match status" value="1"/>
</dbReference>
<dbReference type="CDD" id="cd05144">
    <property type="entry name" value="RIO2_C"/>
    <property type="match status" value="1"/>
</dbReference>
<organism evidence="17 18">
    <name type="scientific">Aureobasidium uvarum</name>
    <dbReference type="NCBI Taxonomy" id="2773716"/>
    <lineage>
        <taxon>Eukaryota</taxon>
        <taxon>Fungi</taxon>
        <taxon>Dikarya</taxon>
        <taxon>Ascomycota</taxon>
        <taxon>Pezizomycotina</taxon>
        <taxon>Dothideomycetes</taxon>
        <taxon>Dothideomycetidae</taxon>
        <taxon>Dothideales</taxon>
        <taxon>Saccotheciaceae</taxon>
        <taxon>Aureobasidium</taxon>
    </lineage>
</organism>
<comment type="similarity">
    <text evidence="2">Belongs to the protein kinase superfamily. RIO-type Ser/Thr kinase family.</text>
</comment>
<dbReference type="EMBL" id="CAINUL010000003">
    <property type="protein sequence ID" value="CAD0109219.1"/>
    <property type="molecule type" value="Genomic_DNA"/>
</dbReference>
<evidence type="ECO:0000256" key="11">
    <source>
        <dbReference type="ARBA" id="ARBA00047899"/>
    </source>
</evidence>
<comment type="caution">
    <text evidence="17">The sequence shown here is derived from an EMBL/GenBank/DDBJ whole genome shotgun (WGS) entry which is preliminary data.</text>
</comment>
<sequence>MKLDSRQLRYLTAEDWRVLTAVEMGSKNHELVPTVLIAQIAGLRGGSGVHKSIATLAKSGLVAKIKNAKYDGYRLTYGGLDYLSLNTLRKQDTVFSLGNQIGVGKESDIYVVADPTGKQLVLKLHRLGRISFRTVKANRDYLRNRTTGSWMYLSRLAAMKEYAFMQVLKREGFPVPEPIAQTRHTLVMELIDSFPLRSIDNVSNPLKLYGELMDLIVRLAKVGLIHGDFNEFNLLIKEDPVTKKSTPILIDFPQMLSTTHENAKWYFDRDVNCIKRFFSRQFKFTSDEPGPFFEDAIKDTDKNKRLDIEVEATGFSRKMAKDLDRFVEAVGFQNEADEDTAEVQDDPDSHEVDQDYSEDEEEDDDEEEEETNSQTAHEDQTEEELAEQTHADSLENPQVNNPKLAEELGSLGIQDPAPALTAENLAKHLEPLNLQDQQEEYNATVEQQKKKKKAAGWSI</sequence>
<dbReference type="Proteomes" id="UP000745764">
    <property type="component" value="Unassembled WGS sequence"/>
</dbReference>
<evidence type="ECO:0000256" key="13">
    <source>
        <dbReference type="ARBA" id="ARBA00068353"/>
    </source>
</evidence>
<dbReference type="InterPro" id="IPR018935">
    <property type="entry name" value="RIO_kinase_CS"/>
</dbReference>
<dbReference type="GO" id="GO:0005634">
    <property type="term" value="C:nucleus"/>
    <property type="evidence" value="ECO:0007669"/>
    <property type="project" value="TreeGrafter"/>
</dbReference>
<dbReference type="EC" id="2.7.11.1" evidence="3"/>
<dbReference type="GO" id="GO:0004674">
    <property type="term" value="F:protein serine/threonine kinase activity"/>
    <property type="evidence" value="ECO:0007669"/>
    <property type="project" value="UniProtKB-KW"/>
</dbReference>
<feature type="domain" description="RIO kinase" evidence="16">
    <location>
        <begin position="66"/>
        <end position="299"/>
    </location>
</feature>
<keyword evidence="18" id="KW-1185">Reference proteome</keyword>
<keyword evidence="5" id="KW-0808">Transferase</keyword>
<evidence type="ECO:0000256" key="3">
    <source>
        <dbReference type="ARBA" id="ARBA00012513"/>
    </source>
</evidence>
<dbReference type="GO" id="GO:0005524">
    <property type="term" value="F:ATP binding"/>
    <property type="evidence" value="ECO:0007669"/>
    <property type="project" value="UniProtKB-KW"/>
</dbReference>
<evidence type="ECO:0000256" key="1">
    <source>
        <dbReference type="ARBA" id="ARBA00001946"/>
    </source>
</evidence>
<dbReference type="InterPro" id="IPR011009">
    <property type="entry name" value="Kinase-like_dom_sf"/>
</dbReference>